<keyword evidence="1" id="KW-1133">Transmembrane helix</keyword>
<dbReference type="PANTHER" id="PTHR35342">
    <property type="entry name" value="TRICARBOXYLIC TRANSPORT PROTEIN"/>
    <property type="match status" value="1"/>
</dbReference>
<keyword evidence="4" id="KW-1185">Reference proteome</keyword>
<feature type="transmembrane region" description="Helical" evidence="1">
    <location>
        <begin position="12"/>
        <end position="34"/>
    </location>
</feature>
<dbReference type="Pfam" id="PF01970">
    <property type="entry name" value="TctA"/>
    <property type="match status" value="1"/>
</dbReference>
<feature type="transmembrane region" description="Helical" evidence="1">
    <location>
        <begin position="168"/>
        <end position="186"/>
    </location>
</feature>
<evidence type="ECO:0000259" key="2">
    <source>
        <dbReference type="Pfam" id="PF01970"/>
    </source>
</evidence>
<feature type="domain" description="DUF112" evidence="2">
    <location>
        <begin position="18"/>
        <end position="434"/>
    </location>
</feature>
<dbReference type="RefSeq" id="WP_154509559.1">
    <property type="nucleotide sequence ID" value="NZ_VUMH01000003.1"/>
</dbReference>
<feature type="transmembrane region" description="Helical" evidence="1">
    <location>
        <begin position="40"/>
        <end position="66"/>
    </location>
</feature>
<evidence type="ECO:0000313" key="4">
    <source>
        <dbReference type="Proteomes" id="UP000477488"/>
    </source>
</evidence>
<dbReference type="AlphaFoldDB" id="A0A6L5XJM3"/>
<keyword evidence="1" id="KW-0812">Transmembrane</keyword>
<accession>A0A6L5XJM3</accession>
<protein>
    <submittedName>
        <fullName evidence="3">C4-dicarboxylate ABC transporter permease</fullName>
    </submittedName>
</protein>
<proteinExistence type="predicted"/>
<dbReference type="InterPro" id="IPR002823">
    <property type="entry name" value="DUF112_TM"/>
</dbReference>
<evidence type="ECO:0000313" key="3">
    <source>
        <dbReference type="EMBL" id="MSS27322.1"/>
    </source>
</evidence>
<keyword evidence="1" id="KW-0472">Membrane</keyword>
<dbReference type="PANTHER" id="PTHR35342:SF5">
    <property type="entry name" value="TRICARBOXYLIC TRANSPORT PROTEIN"/>
    <property type="match status" value="1"/>
</dbReference>
<feature type="transmembrane region" description="Helical" evidence="1">
    <location>
        <begin position="312"/>
        <end position="333"/>
    </location>
</feature>
<feature type="transmembrane region" description="Helical" evidence="1">
    <location>
        <begin position="353"/>
        <end position="374"/>
    </location>
</feature>
<feature type="transmembrane region" description="Helical" evidence="1">
    <location>
        <begin position="198"/>
        <end position="218"/>
    </location>
</feature>
<feature type="transmembrane region" description="Helical" evidence="1">
    <location>
        <begin position="145"/>
        <end position="162"/>
    </location>
</feature>
<feature type="transmembrane region" description="Helical" evidence="1">
    <location>
        <begin position="111"/>
        <end position="138"/>
    </location>
</feature>
<sequence length="504" mass="53530">MLEALQQGLHLIASVENILALFGGMLGGVIIGALPGLTGAMAVTLALPFTFYMPPVTSLMLLLGIYKGSMYGGSISAILIRTPGTAAAACTVLDGYPLARQGKAGQALYMALYASCFADMVSNLALIFCTGMIASFALRFGPAEFFSLICFSLTIVAGLSGSSLLKGFVSACFGLLLASVGMDIVFGTGRMTFGDVNLMAGFSFIPLLIGLFAIPEIIRATSPKPRPVIQADMGQRRLKWADFKRCFTSICRGSLIGVVMGAIPGIGGAPAAYLSYSEARRYSKRSANFGKGELEGVAAAEAGNNGVCGATLIPLLSLGVPGDIVTAVMLGAFMMHNITPGPLLFEENLPLVYALYFGIILSSLFLLISGFFCLRSADKITRAPKMVLFPAILCICLFGAFSINNNAFDILALLCMGLVGLYMGRHHIAEAPFLVAFILGPLFEDNLRRSLLISHGDVSILWSTPICWFFIALTALSLFITLRKECLERKKSPEAAFAEPSGEE</sequence>
<feature type="transmembrane region" description="Helical" evidence="1">
    <location>
        <begin position="460"/>
        <end position="482"/>
    </location>
</feature>
<organism evidence="3 4">
    <name type="scientific">Desulfovibrio porci</name>
    <dbReference type="NCBI Taxonomy" id="2605782"/>
    <lineage>
        <taxon>Bacteria</taxon>
        <taxon>Pseudomonadati</taxon>
        <taxon>Thermodesulfobacteriota</taxon>
        <taxon>Desulfovibrionia</taxon>
        <taxon>Desulfovibrionales</taxon>
        <taxon>Desulfovibrionaceae</taxon>
        <taxon>Desulfovibrio</taxon>
    </lineage>
</organism>
<feature type="transmembrane region" description="Helical" evidence="1">
    <location>
        <begin position="386"/>
        <end position="401"/>
    </location>
</feature>
<reference evidence="3 4" key="1">
    <citation type="submission" date="2019-09" db="EMBL/GenBank/DDBJ databases">
        <title>In-depth cultivation of the pig gut microbiome towards novel bacterial diversity and tailored functional studies.</title>
        <authorList>
            <person name="Wylensek D."/>
            <person name="Hitch T.C.A."/>
            <person name="Clavel T."/>
        </authorList>
    </citation>
    <scope>NUCLEOTIDE SEQUENCE [LARGE SCALE GENOMIC DNA]</scope>
    <source>
        <strain evidence="3 4">PG-178-WT-4</strain>
    </source>
</reference>
<name>A0A6L5XJM3_9BACT</name>
<gene>
    <name evidence="3" type="ORF">FYJ44_04505</name>
</gene>
<dbReference type="Proteomes" id="UP000477488">
    <property type="component" value="Unassembled WGS sequence"/>
</dbReference>
<dbReference type="EMBL" id="VUMH01000003">
    <property type="protein sequence ID" value="MSS27322.1"/>
    <property type="molecule type" value="Genomic_DNA"/>
</dbReference>
<comment type="caution">
    <text evidence="3">The sequence shown here is derived from an EMBL/GenBank/DDBJ whole genome shotgun (WGS) entry which is preliminary data.</text>
</comment>
<feature type="transmembrane region" description="Helical" evidence="1">
    <location>
        <begin position="255"/>
        <end position="276"/>
    </location>
</feature>
<evidence type="ECO:0000256" key="1">
    <source>
        <dbReference type="SAM" id="Phobius"/>
    </source>
</evidence>